<gene>
    <name evidence="1" type="ORF">AAWM_04711</name>
</gene>
<dbReference type="STRING" id="105351.A0A401KRA4"/>
<dbReference type="Proteomes" id="UP000286921">
    <property type="component" value="Unassembled WGS sequence"/>
</dbReference>
<evidence type="ECO:0000313" key="2">
    <source>
        <dbReference type="Proteomes" id="UP000286921"/>
    </source>
</evidence>
<reference evidence="1 2" key="1">
    <citation type="submission" date="2016-09" db="EMBL/GenBank/DDBJ databases">
        <title>Aspergillus awamori IFM 58123T.</title>
        <authorList>
            <person name="Kusuya Y."/>
            <person name="Shimizu M."/>
            <person name="Takahashi H."/>
            <person name="Yaguchi T."/>
        </authorList>
    </citation>
    <scope>NUCLEOTIDE SEQUENCE [LARGE SCALE GENOMIC DNA]</scope>
    <source>
        <strain evidence="1 2">IFM 58123</strain>
    </source>
</reference>
<dbReference type="EMBL" id="BDHI01000014">
    <property type="protein sequence ID" value="GCB21826.1"/>
    <property type="molecule type" value="Genomic_DNA"/>
</dbReference>
<proteinExistence type="predicted"/>
<comment type="caution">
    <text evidence="1">The sequence shown here is derived from an EMBL/GenBank/DDBJ whole genome shotgun (WGS) entry which is preliminary data.</text>
</comment>
<dbReference type="AlphaFoldDB" id="A0A401KRA4"/>
<accession>A0A401KRA4</accession>
<sequence>MDAKTSASCDPTVIMTHLRELSSQATTIVKALKYGRVQLGHEEYKSLEAASLDLNKTVATVTEEVKSLGRRRKDAIVAEGQKLLSQAEYVRSDMIKTNELKNRVIFIRNMQLFFNPPEESKLDSPPVQKRKKLTRERCEIIRRLPPSATIIWAAAFPPSAWDSNIMSKSLFDYLIEFLTPENDEKQLRYPASLYEILTTLAAEQPLQNSIEFEAFLARSDHITPRAEQQSHVTGVNEAAQEVIEMAFLVPGSKLDRLLDLHSLSANRHSIILTIPIEDRVATVVISIPRDDAIRFGHQFSLPLKNLDDEGGRNTINRCMDELSKTSAINLVSSFATSCDIGT</sequence>
<evidence type="ECO:0000313" key="1">
    <source>
        <dbReference type="EMBL" id="GCB21826.1"/>
    </source>
</evidence>
<name>A0A401KRA4_ASPAW</name>
<protein>
    <submittedName>
        <fullName evidence="1">Uncharacterized protein</fullName>
    </submittedName>
</protein>
<keyword evidence="2" id="KW-1185">Reference proteome</keyword>
<organism evidence="1 2">
    <name type="scientific">Aspergillus awamori</name>
    <name type="common">Black koji mold</name>
    <dbReference type="NCBI Taxonomy" id="105351"/>
    <lineage>
        <taxon>Eukaryota</taxon>
        <taxon>Fungi</taxon>
        <taxon>Dikarya</taxon>
        <taxon>Ascomycota</taxon>
        <taxon>Pezizomycotina</taxon>
        <taxon>Eurotiomycetes</taxon>
        <taxon>Eurotiomycetidae</taxon>
        <taxon>Eurotiales</taxon>
        <taxon>Aspergillaceae</taxon>
        <taxon>Aspergillus</taxon>
    </lineage>
</organism>